<dbReference type="STRING" id="133385.A0A2T9YAK2"/>
<dbReference type="Proteomes" id="UP000245383">
    <property type="component" value="Unassembled WGS sequence"/>
</dbReference>
<dbReference type="OrthoDB" id="608866at2759"/>
<evidence type="ECO:0000313" key="3">
    <source>
        <dbReference type="Proteomes" id="UP000245383"/>
    </source>
</evidence>
<evidence type="ECO:0000259" key="1">
    <source>
        <dbReference type="SMART" id="SM00717"/>
    </source>
</evidence>
<accession>A0A2T9YAK2</accession>
<organism evidence="2 3">
    <name type="scientific">Smittium simulii</name>
    <dbReference type="NCBI Taxonomy" id="133385"/>
    <lineage>
        <taxon>Eukaryota</taxon>
        <taxon>Fungi</taxon>
        <taxon>Fungi incertae sedis</taxon>
        <taxon>Zoopagomycota</taxon>
        <taxon>Kickxellomycotina</taxon>
        <taxon>Harpellomycetes</taxon>
        <taxon>Harpellales</taxon>
        <taxon>Legeriomycetaceae</taxon>
        <taxon>Smittium</taxon>
    </lineage>
</organism>
<sequence>MTVENIFDSINSEGFWKQKNVWVNEMRKTFCIRPNFNETANIIDQEGNLKQEYFSQFQEIEEEERKWGAEEREKLILGIEKYGIGHFREISEEFLPLWSTNDLRVKAMRVIGRQNLQLYKDWKGNKEELEHEFNRNKQIGLSLNTWKGGVLVYDDDGKVLKAIEESNQTDPPFKNI</sequence>
<dbReference type="InterPro" id="IPR001005">
    <property type="entry name" value="SANT/Myb"/>
</dbReference>
<dbReference type="Gene3D" id="1.10.10.60">
    <property type="entry name" value="Homeodomain-like"/>
    <property type="match status" value="1"/>
</dbReference>
<dbReference type="SMART" id="SM00717">
    <property type="entry name" value="SANT"/>
    <property type="match status" value="1"/>
</dbReference>
<comment type="caution">
    <text evidence="2">The sequence shown here is derived from an EMBL/GenBank/DDBJ whole genome shotgun (WGS) entry which is preliminary data.</text>
</comment>
<protein>
    <recommendedName>
        <fullName evidence="1">Myb-like domain-containing protein</fullName>
    </recommendedName>
</protein>
<reference evidence="2 3" key="1">
    <citation type="journal article" date="2018" name="MBio">
        <title>Comparative Genomics Reveals the Core Gene Toolbox for the Fungus-Insect Symbiosis.</title>
        <authorList>
            <person name="Wang Y."/>
            <person name="Stata M."/>
            <person name="Wang W."/>
            <person name="Stajich J.E."/>
            <person name="White M.M."/>
            <person name="Moncalvo J.M."/>
        </authorList>
    </citation>
    <scope>NUCLEOTIDE SEQUENCE [LARGE SCALE GENOMIC DNA]</scope>
    <source>
        <strain evidence="2 3">SWE-8-4</strain>
    </source>
</reference>
<name>A0A2T9YAK2_9FUNG</name>
<keyword evidence="3" id="KW-1185">Reference proteome</keyword>
<dbReference type="InterPro" id="IPR009057">
    <property type="entry name" value="Homeodomain-like_sf"/>
</dbReference>
<dbReference type="AlphaFoldDB" id="A0A2T9YAK2"/>
<feature type="domain" description="Myb-like" evidence="1">
    <location>
        <begin position="63"/>
        <end position="113"/>
    </location>
</feature>
<gene>
    <name evidence="2" type="ORF">BB561_005400</name>
</gene>
<evidence type="ECO:0000313" key="2">
    <source>
        <dbReference type="EMBL" id="PVU89366.1"/>
    </source>
</evidence>
<dbReference type="SUPFAM" id="SSF46689">
    <property type="entry name" value="Homeodomain-like"/>
    <property type="match status" value="1"/>
</dbReference>
<proteinExistence type="predicted"/>
<dbReference type="EMBL" id="MBFR01000318">
    <property type="protein sequence ID" value="PVU89366.1"/>
    <property type="molecule type" value="Genomic_DNA"/>
</dbReference>